<dbReference type="Proteomes" id="UP001302316">
    <property type="component" value="Unassembled WGS sequence"/>
</dbReference>
<dbReference type="GO" id="GO:0016491">
    <property type="term" value="F:oxidoreductase activity"/>
    <property type="evidence" value="ECO:0007669"/>
    <property type="project" value="InterPro"/>
</dbReference>
<dbReference type="AlphaFoldDB" id="A0AAP6JE59"/>
<comment type="similarity">
    <text evidence="2">Belongs to the thioredoxin family. DsbA subfamily.</text>
</comment>
<feature type="chain" id="PRO_5042861712" description="Thiol:disulfide interchange protein" evidence="9">
    <location>
        <begin position="20"/>
        <end position="204"/>
    </location>
</feature>
<evidence type="ECO:0000256" key="6">
    <source>
        <dbReference type="ARBA" id="ARBA00023284"/>
    </source>
</evidence>
<comment type="caution">
    <text evidence="11">The sequence shown here is derived from an EMBL/GenBank/DDBJ whole genome shotgun (WGS) entry which is preliminary data.</text>
</comment>
<dbReference type="PANTHER" id="PTHR35891:SF2">
    <property type="entry name" value="THIOL:DISULFIDE INTERCHANGE PROTEIN DSBA"/>
    <property type="match status" value="1"/>
</dbReference>
<reference evidence="11 12" key="1">
    <citation type="submission" date="2023-12" db="EMBL/GenBank/DDBJ databases">
        <title>Whole-genome sequencing of halo(alkali)philic microorganisms from hypersaline lakes.</title>
        <authorList>
            <person name="Sorokin D.Y."/>
            <person name="Merkel A.Y."/>
            <person name="Messina E."/>
            <person name="Yakimov M."/>
        </authorList>
    </citation>
    <scope>NUCLEOTIDE SEQUENCE [LARGE SCALE GENOMIC DNA]</scope>
    <source>
        <strain evidence="11 12">AB-CW1</strain>
    </source>
</reference>
<feature type="signal peptide" evidence="9">
    <location>
        <begin position="1"/>
        <end position="19"/>
    </location>
</feature>
<feature type="disulfide bond" description="Redox-active" evidence="8">
    <location>
        <begin position="54"/>
        <end position="57"/>
    </location>
</feature>
<dbReference type="Gene3D" id="3.40.30.10">
    <property type="entry name" value="Glutaredoxin"/>
    <property type="match status" value="1"/>
</dbReference>
<evidence type="ECO:0000256" key="8">
    <source>
        <dbReference type="PIRSR" id="PIRSR001488-1"/>
    </source>
</evidence>
<dbReference type="EMBL" id="JAYGII010000005">
    <property type="protein sequence ID" value="MEA5444917.1"/>
    <property type="molecule type" value="Genomic_DNA"/>
</dbReference>
<dbReference type="PANTHER" id="PTHR35891">
    <property type="entry name" value="THIOL:DISULFIDE INTERCHANGE PROTEIN DSBA"/>
    <property type="match status" value="1"/>
</dbReference>
<dbReference type="PROSITE" id="PS51352">
    <property type="entry name" value="THIOREDOXIN_2"/>
    <property type="match status" value="1"/>
</dbReference>
<keyword evidence="12" id="KW-1185">Reference proteome</keyword>
<dbReference type="InterPro" id="IPR036249">
    <property type="entry name" value="Thioredoxin-like_sf"/>
</dbReference>
<accession>A0AAP6JE59</accession>
<evidence type="ECO:0000256" key="2">
    <source>
        <dbReference type="ARBA" id="ARBA00005791"/>
    </source>
</evidence>
<keyword evidence="5 7" id="KW-1015">Disulfide bond</keyword>
<dbReference type="SUPFAM" id="SSF52833">
    <property type="entry name" value="Thioredoxin-like"/>
    <property type="match status" value="1"/>
</dbReference>
<dbReference type="CDD" id="cd03019">
    <property type="entry name" value="DsbA_DsbA"/>
    <property type="match status" value="1"/>
</dbReference>
<evidence type="ECO:0000313" key="12">
    <source>
        <dbReference type="Proteomes" id="UP001302316"/>
    </source>
</evidence>
<evidence type="ECO:0000256" key="4">
    <source>
        <dbReference type="ARBA" id="ARBA00022764"/>
    </source>
</evidence>
<evidence type="ECO:0000256" key="3">
    <source>
        <dbReference type="ARBA" id="ARBA00022729"/>
    </source>
</evidence>
<gene>
    <name evidence="11" type="ORF">VCB98_03685</name>
</gene>
<evidence type="ECO:0000256" key="9">
    <source>
        <dbReference type="SAM" id="SignalP"/>
    </source>
</evidence>
<dbReference type="PIRSF" id="PIRSF001488">
    <property type="entry name" value="Tdi_protein"/>
    <property type="match status" value="1"/>
</dbReference>
<dbReference type="RefSeq" id="WP_346050549.1">
    <property type="nucleotide sequence ID" value="NZ_JAYGII010000005.1"/>
</dbReference>
<dbReference type="InterPro" id="IPR013766">
    <property type="entry name" value="Thioredoxin_domain"/>
</dbReference>
<keyword evidence="3 9" id="KW-0732">Signal</keyword>
<evidence type="ECO:0000256" key="5">
    <source>
        <dbReference type="ARBA" id="ARBA00023157"/>
    </source>
</evidence>
<protein>
    <recommendedName>
        <fullName evidence="7">Thiol:disulfide interchange protein</fullName>
    </recommendedName>
</protein>
<evidence type="ECO:0000256" key="7">
    <source>
        <dbReference type="PIRNR" id="PIRNR001488"/>
    </source>
</evidence>
<evidence type="ECO:0000313" key="11">
    <source>
        <dbReference type="EMBL" id="MEA5444917.1"/>
    </source>
</evidence>
<sequence>MRKAILISLFSLLALPLAAAGQSYSEGSDYRVAERERTLSDEPKEVVEFFWYGCGGCYAFLPAAESWKDSLPDDVAFLRVPAVLNPRWREHGKAFYVAEALDMVEDIHGPMFEAMHEQRRAINDQDSMREFFVEQGADPDEFDAAYGSFEVDAKLRRAENLARRFQIRSTPSVVVNGKYVTNLGDAGGVDGLVDLGNYLLNRDD</sequence>
<keyword evidence="6" id="KW-0676">Redox-active center</keyword>
<proteinExistence type="inferred from homology"/>
<dbReference type="GO" id="GO:0042597">
    <property type="term" value="C:periplasmic space"/>
    <property type="evidence" value="ECO:0007669"/>
    <property type="project" value="UniProtKB-SubCell"/>
</dbReference>
<feature type="domain" description="Thioredoxin" evidence="10">
    <location>
        <begin position="9"/>
        <end position="151"/>
    </location>
</feature>
<evidence type="ECO:0000256" key="1">
    <source>
        <dbReference type="ARBA" id="ARBA00004418"/>
    </source>
</evidence>
<dbReference type="InterPro" id="IPR001853">
    <property type="entry name" value="DSBA-like_thioredoxin_dom"/>
</dbReference>
<keyword evidence="4 7" id="KW-0574">Periplasm</keyword>
<organism evidence="11 12">
    <name type="scientific">Natronospira elongata</name>
    <dbReference type="NCBI Taxonomy" id="3110268"/>
    <lineage>
        <taxon>Bacteria</taxon>
        <taxon>Pseudomonadati</taxon>
        <taxon>Pseudomonadota</taxon>
        <taxon>Gammaproteobacteria</taxon>
        <taxon>Natronospirales</taxon>
        <taxon>Natronospiraceae</taxon>
        <taxon>Natronospira</taxon>
    </lineage>
</organism>
<comment type="subcellular location">
    <subcellularLocation>
        <location evidence="1 7">Periplasm</location>
    </subcellularLocation>
</comment>
<dbReference type="InterPro" id="IPR050824">
    <property type="entry name" value="Thiol_disulfide_DsbA"/>
</dbReference>
<evidence type="ECO:0000259" key="10">
    <source>
        <dbReference type="PROSITE" id="PS51352"/>
    </source>
</evidence>
<dbReference type="Pfam" id="PF01323">
    <property type="entry name" value="DSBA"/>
    <property type="match status" value="1"/>
</dbReference>
<dbReference type="InterPro" id="IPR023205">
    <property type="entry name" value="DsbA/DsbL"/>
</dbReference>
<name>A0AAP6JE59_9GAMM</name>